<comment type="caution">
    <text evidence="10">The sequence shown here is derived from an EMBL/GenBank/DDBJ whole genome shotgun (WGS) entry which is preliminary data.</text>
</comment>
<evidence type="ECO:0000256" key="7">
    <source>
        <dbReference type="ARBA" id="ARBA00048552"/>
    </source>
</evidence>
<dbReference type="EMBL" id="JASFZW010000003">
    <property type="protein sequence ID" value="KAK2079021.1"/>
    <property type="molecule type" value="Genomic_DNA"/>
</dbReference>
<dbReference type="GO" id="GO:0006390">
    <property type="term" value="P:mitochondrial transcription"/>
    <property type="evidence" value="ECO:0007669"/>
    <property type="project" value="TreeGrafter"/>
</dbReference>
<name>A0AAD9MNL0_PROWI</name>
<evidence type="ECO:0000256" key="5">
    <source>
        <dbReference type="ARBA" id="ARBA00022695"/>
    </source>
</evidence>
<evidence type="ECO:0000256" key="4">
    <source>
        <dbReference type="ARBA" id="ARBA00022679"/>
    </source>
</evidence>
<dbReference type="Proteomes" id="UP001255856">
    <property type="component" value="Unassembled WGS sequence"/>
</dbReference>
<accession>A0AAD9MNL0</accession>
<dbReference type="GO" id="GO:0003899">
    <property type="term" value="F:DNA-directed RNA polymerase activity"/>
    <property type="evidence" value="ECO:0007669"/>
    <property type="project" value="UniProtKB-EC"/>
</dbReference>
<proteinExistence type="inferred from homology"/>
<protein>
    <recommendedName>
        <fullName evidence="2">DNA-directed RNA polymerase</fullName>
        <ecNumber evidence="2">2.7.7.6</ecNumber>
    </recommendedName>
</protein>
<dbReference type="AlphaFoldDB" id="A0AAD9MNL0"/>
<evidence type="ECO:0000256" key="8">
    <source>
        <dbReference type="SAM" id="MobiDB-lite"/>
    </source>
</evidence>
<dbReference type="InterPro" id="IPR037159">
    <property type="entry name" value="RNA_POL_N_sf"/>
</dbReference>
<dbReference type="InterPro" id="IPR002092">
    <property type="entry name" value="DNA-dir_Rpol_phage-type"/>
</dbReference>
<feature type="domain" description="DNA-directed RNA polymerase N-terminal" evidence="9">
    <location>
        <begin position="98"/>
        <end position="490"/>
    </location>
</feature>
<dbReference type="EC" id="2.7.7.6" evidence="2"/>
<evidence type="ECO:0000259" key="9">
    <source>
        <dbReference type="SMART" id="SM01311"/>
    </source>
</evidence>
<dbReference type="GO" id="GO:0003677">
    <property type="term" value="F:DNA binding"/>
    <property type="evidence" value="ECO:0007669"/>
    <property type="project" value="InterPro"/>
</dbReference>
<dbReference type="PANTHER" id="PTHR10102:SF0">
    <property type="entry name" value="DNA-DIRECTED RNA POLYMERASE, MITOCHONDRIAL"/>
    <property type="match status" value="1"/>
</dbReference>
<evidence type="ECO:0000313" key="10">
    <source>
        <dbReference type="EMBL" id="KAK2079021.1"/>
    </source>
</evidence>
<evidence type="ECO:0000256" key="2">
    <source>
        <dbReference type="ARBA" id="ARBA00012418"/>
    </source>
</evidence>
<dbReference type="SUPFAM" id="SSF56672">
    <property type="entry name" value="DNA/RNA polymerases"/>
    <property type="match status" value="1"/>
</dbReference>
<dbReference type="Gene3D" id="1.10.287.280">
    <property type="match status" value="1"/>
</dbReference>
<keyword evidence="11" id="KW-1185">Reference proteome</keyword>
<keyword evidence="3" id="KW-0240">DNA-directed RNA polymerase</keyword>
<feature type="region of interest" description="Disordered" evidence="8">
    <location>
        <begin position="36"/>
        <end position="67"/>
    </location>
</feature>
<keyword evidence="4" id="KW-0808">Transferase</keyword>
<dbReference type="Pfam" id="PF14700">
    <property type="entry name" value="RPOL_N"/>
    <property type="match status" value="1"/>
</dbReference>
<evidence type="ECO:0000256" key="3">
    <source>
        <dbReference type="ARBA" id="ARBA00022478"/>
    </source>
</evidence>
<keyword evidence="5" id="KW-0548">Nucleotidyltransferase</keyword>
<comment type="similarity">
    <text evidence="1">Belongs to the phage and mitochondrial RNA polymerase family.</text>
</comment>
<keyword evidence="6" id="KW-0804">Transcription</keyword>
<dbReference type="Gene3D" id="1.10.1320.10">
    <property type="entry name" value="DNA-directed RNA polymerase, N-terminal domain"/>
    <property type="match status" value="1"/>
</dbReference>
<sequence>MQLLSTLESMSRLLSFQPPVPKPDSGGVVRPARVEEGENEVLTEEASAASTSGGSGAAPLLPSPDKPNAFSHVFQTMSWHEQFMDDTPEGRELRDAWRRQVVLETRAVEAAAARYRRDLASAVQRGEGANMPAARRLLLRWFPPLVEAIREEQRQCYLRESQVDRSVYGPLLLLLEPEQLAVIAMHCTLNAVMELADGSGGGGAFPGQTRVTRLALNIGRMIENQVNLEKLQSLCRRQSRTSKEIVALQEEGAGLRRRLEADGRLSADDWSRWRQLGAALEELGFIQPLDHLEWFLPQERLEERLARLPAMWSRNAPIGQGSRKVMAYVKKALDPEDLEAWRGETLAKVGAALIVLLMRHCTVDVRGRDGAPATEPAFWHQLELVPEGHAARGGLSKRYGMLCAHEEVLRRVAPSQMVEAFIPQYVPMLLPPVPWLRHNRGGHITLRNTVMRWRGSHLQAEVLARKDEEMEAGRGPGCRRVYEALTALGETAWQTNRDVHRVAEAIWALGGGVCDIPRRLNYAVPPVLRAGPPRASRAARRRLKRRNNELHSLRCDLEYKLAVAREFAGEPRFYYPHNVDFRGRAYPMHPHLNHLGSDLCRGLLRFAEPRPLGERGLHWLLVQAANLWGQGVDKRAFEARAAWARDNLEHLLANARDPLRTGAADLGESLRAAAARPDALERLAAAAREGGAPVWTAADDPFQFLATCMEIADALASGDPASFLSRLPTHMDGSCNGLQHYAALGRDAQGGRAVNLCPVPEPQDVYSQIAGLVRARVAADAEAGVAHARVLQAATPIDRKLVKQTVMTSVYGVTFVGARGQISNRLKERGFEDSALMYKVSCYSAKVTLACLMEMFSSAKDIMHWLSECAKAVADTGATVSWTTPLGLPVVQPYRRTTRHHVRTLLQRLVVVENNDALPVMKTRQRSAFPPNFVHSIDSSHMMMTAVACRKAGLAFAGVHDSFWTHAGSVDQMNSILRETFIELHSQPLLERLLAELQETHPQVDFPPLPQRGTLDLNAVRDAAYFFS</sequence>
<evidence type="ECO:0000256" key="6">
    <source>
        <dbReference type="ARBA" id="ARBA00023163"/>
    </source>
</evidence>
<dbReference type="SMART" id="SM01311">
    <property type="entry name" value="RPOL_N"/>
    <property type="match status" value="1"/>
</dbReference>
<dbReference type="InterPro" id="IPR043502">
    <property type="entry name" value="DNA/RNA_pol_sf"/>
</dbReference>
<dbReference type="GO" id="GO:0034245">
    <property type="term" value="C:mitochondrial DNA-directed RNA polymerase complex"/>
    <property type="evidence" value="ECO:0007669"/>
    <property type="project" value="TreeGrafter"/>
</dbReference>
<dbReference type="Gene3D" id="1.10.150.20">
    <property type="entry name" value="5' to 3' exonuclease, C-terminal subdomain"/>
    <property type="match status" value="1"/>
</dbReference>
<dbReference type="InterPro" id="IPR046950">
    <property type="entry name" value="DNA-dir_Rpol_C_phage-type"/>
</dbReference>
<dbReference type="FunFam" id="1.10.150.20:FF:000041">
    <property type="entry name" value="DNA-directed RNA polymerase"/>
    <property type="match status" value="1"/>
</dbReference>
<dbReference type="PROSITE" id="PS00489">
    <property type="entry name" value="RNA_POL_PHAGE_2"/>
    <property type="match status" value="1"/>
</dbReference>
<dbReference type="InterPro" id="IPR029262">
    <property type="entry name" value="RPOL_N"/>
</dbReference>
<evidence type="ECO:0000313" key="11">
    <source>
        <dbReference type="Proteomes" id="UP001255856"/>
    </source>
</evidence>
<evidence type="ECO:0000256" key="1">
    <source>
        <dbReference type="ARBA" id="ARBA00009493"/>
    </source>
</evidence>
<dbReference type="PANTHER" id="PTHR10102">
    <property type="entry name" value="DNA-DIRECTED RNA POLYMERASE, MITOCHONDRIAL"/>
    <property type="match status" value="1"/>
</dbReference>
<dbReference type="Pfam" id="PF00940">
    <property type="entry name" value="RNA_pol"/>
    <property type="match status" value="2"/>
</dbReference>
<reference evidence="10" key="1">
    <citation type="submission" date="2021-01" db="EMBL/GenBank/DDBJ databases">
        <authorList>
            <person name="Eckstrom K.M.E."/>
        </authorList>
    </citation>
    <scope>NUCLEOTIDE SEQUENCE</scope>
    <source>
        <strain evidence="10">UVCC 0001</strain>
    </source>
</reference>
<organism evidence="10 11">
    <name type="scientific">Prototheca wickerhamii</name>
    <dbReference type="NCBI Taxonomy" id="3111"/>
    <lineage>
        <taxon>Eukaryota</taxon>
        <taxon>Viridiplantae</taxon>
        <taxon>Chlorophyta</taxon>
        <taxon>core chlorophytes</taxon>
        <taxon>Trebouxiophyceae</taxon>
        <taxon>Chlorellales</taxon>
        <taxon>Chlorellaceae</taxon>
        <taxon>Prototheca</taxon>
    </lineage>
</organism>
<gene>
    <name evidence="10" type="ORF">QBZ16_002711</name>
</gene>
<comment type="catalytic activity">
    <reaction evidence="7">
        <text>RNA(n) + a ribonucleoside 5'-triphosphate = RNA(n+1) + diphosphate</text>
        <dbReference type="Rhea" id="RHEA:21248"/>
        <dbReference type="Rhea" id="RHEA-COMP:14527"/>
        <dbReference type="Rhea" id="RHEA-COMP:17342"/>
        <dbReference type="ChEBI" id="CHEBI:33019"/>
        <dbReference type="ChEBI" id="CHEBI:61557"/>
        <dbReference type="ChEBI" id="CHEBI:140395"/>
        <dbReference type="EC" id="2.7.7.6"/>
    </reaction>
</comment>